<dbReference type="AlphaFoldDB" id="A0A1X7NXV9"/>
<evidence type="ECO:0000256" key="2">
    <source>
        <dbReference type="ARBA" id="ARBA00023015"/>
    </source>
</evidence>
<comment type="similarity">
    <text evidence="1">Belongs to the ner transcriptional regulatory family.</text>
</comment>
<evidence type="ECO:0000313" key="8">
    <source>
        <dbReference type="Proteomes" id="UP000193083"/>
    </source>
</evidence>
<dbReference type="SUPFAM" id="SSF47413">
    <property type="entry name" value="lambda repressor-like DNA-binding domains"/>
    <property type="match status" value="1"/>
</dbReference>
<keyword evidence="2" id="KW-0805">Transcription regulation</keyword>
<evidence type="ECO:0000256" key="3">
    <source>
        <dbReference type="ARBA" id="ARBA00023125"/>
    </source>
</evidence>
<organism evidence="7 8">
    <name type="scientific">Mesorhizobium australicum</name>
    <dbReference type="NCBI Taxonomy" id="536018"/>
    <lineage>
        <taxon>Bacteria</taxon>
        <taxon>Pseudomonadati</taxon>
        <taxon>Pseudomonadota</taxon>
        <taxon>Alphaproteobacteria</taxon>
        <taxon>Hyphomicrobiales</taxon>
        <taxon>Phyllobacteriaceae</taxon>
        <taxon>Mesorhizobium</taxon>
    </lineage>
</organism>
<evidence type="ECO:0000259" key="6">
    <source>
        <dbReference type="Pfam" id="PF13693"/>
    </source>
</evidence>
<feature type="region of interest" description="Disordered" evidence="5">
    <location>
        <begin position="67"/>
        <end position="101"/>
    </location>
</feature>
<sequence>MDTPSKWDRPAIVAEVHRRKMTLTGIAIDAGLYPSACRQGLLGKSRPGAEAIAAALDVPFRTLFPDSYSRGRHGESQTSSNVRCNGSAKAAPKLDTAAAEP</sequence>
<keyword evidence="8" id="KW-1185">Reference proteome</keyword>
<dbReference type="Gene3D" id="1.10.260.40">
    <property type="entry name" value="lambda repressor-like DNA-binding domains"/>
    <property type="match status" value="1"/>
</dbReference>
<dbReference type="InterPro" id="IPR010982">
    <property type="entry name" value="Lambda_DNA-bd_dom_sf"/>
</dbReference>
<keyword evidence="3" id="KW-0238">DNA-binding</keyword>
<protein>
    <submittedName>
        <fullName evidence="7">Transcriptional regulator, Nlp family</fullName>
    </submittedName>
</protein>
<evidence type="ECO:0000256" key="5">
    <source>
        <dbReference type="SAM" id="MobiDB-lite"/>
    </source>
</evidence>
<feature type="compositionally biased region" description="Low complexity" evidence="5">
    <location>
        <begin position="88"/>
        <end position="101"/>
    </location>
</feature>
<dbReference type="InterPro" id="IPR038722">
    <property type="entry name" value="Ner_HTH_dom"/>
</dbReference>
<feature type="domain" description="Ner winged helix-turn-helix DNA-binding" evidence="6">
    <location>
        <begin position="7"/>
        <end position="71"/>
    </location>
</feature>
<dbReference type="Proteomes" id="UP000193083">
    <property type="component" value="Unassembled WGS sequence"/>
</dbReference>
<evidence type="ECO:0000256" key="1">
    <source>
        <dbReference type="ARBA" id="ARBA00006157"/>
    </source>
</evidence>
<dbReference type="OrthoDB" id="531446at2"/>
<name>A0A1X7NXV9_9HYPH</name>
<keyword evidence="4" id="KW-0804">Transcription</keyword>
<proteinExistence type="inferred from homology"/>
<gene>
    <name evidence="7" type="ORF">SAMN02982922_2702</name>
</gene>
<evidence type="ECO:0000256" key="4">
    <source>
        <dbReference type="ARBA" id="ARBA00023163"/>
    </source>
</evidence>
<dbReference type="EMBL" id="FXBL01000004">
    <property type="protein sequence ID" value="SMH42158.1"/>
    <property type="molecule type" value="Genomic_DNA"/>
</dbReference>
<dbReference type="Pfam" id="PF13693">
    <property type="entry name" value="HTH_35"/>
    <property type="match status" value="1"/>
</dbReference>
<reference evidence="7 8" key="1">
    <citation type="submission" date="2017-04" db="EMBL/GenBank/DDBJ databases">
        <authorList>
            <person name="Afonso C.L."/>
            <person name="Miller P.J."/>
            <person name="Scott M.A."/>
            <person name="Spackman E."/>
            <person name="Goraichik I."/>
            <person name="Dimitrov K.M."/>
            <person name="Suarez D.L."/>
            <person name="Swayne D.E."/>
        </authorList>
    </citation>
    <scope>NUCLEOTIDE SEQUENCE [LARGE SCALE GENOMIC DNA]</scope>
    <source>
        <strain evidence="7 8">B5P</strain>
    </source>
</reference>
<dbReference type="GO" id="GO:0003677">
    <property type="term" value="F:DNA binding"/>
    <property type="evidence" value="ECO:0007669"/>
    <property type="project" value="UniProtKB-KW"/>
</dbReference>
<accession>A0A1X7NXV9</accession>
<dbReference type="RefSeq" id="WP_085464614.1">
    <property type="nucleotide sequence ID" value="NZ_FXBL01000004.1"/>
</dbReference>
<evidence type="ECO:0000313" key="7">
    <source>
        <dbReference type="EMBL" id="SMH42158.1"/>
    </source>
</evidence>